<keyword evidence="4" id="KW-1185">Reference proteome</keyword>
<keyword evidence="1" id="KW-0547">Nucleotide-binding</keyword>
<gene>
    <name evidence="3" type="ORF">NKI27_03920</name>
</gene>
<protein>
    <submittedName>
        <fullName evidence="3">GTP-binding protein</fullName>
    </submittedName>
</protein>
<reference evidence="3" key="1">
    <citation type="submission" date="2022-06" db="EMBL/GenBank/DDBJ databases">
        <title>Alkalimarinus sp. nov., isolated from gut of a Alitta virens.</title>
        <authorList>
            <person name="Yang A.I."/>
            <person name="Shin N.-R."/>
        </authorList>
    </citation>
    <scope>NUCLEOTIDE SEQUENCE</scope>
    <source>
        <strain evidence="3">A2M4</strain>
    </source>
</reference>
<accession>A0ABY6N462</accession>
<dbReference type="Gene3D" id="3.40.50.300">
    <property type="entry name" value="P-loop containing nucleotide triphosphate hydrolases"/>
    <property type="match status" value="1"/>
</dbReference>
<dbReference type="InterPro" id="IPR001806">
    <property type="entry name" value="Small_GTPase"/>
</dbReference>
<keyword evidence="2" id="KW-0342">GTP-binding</keyword>
<dbReference type="RefSeq" id="WP_265048392.1">
    <property type="nucleotide sequence ID" value="NZ_CP100390.1"/>
</dbReference>
<evidence type="ECO:0000313" key="4">
    <source>
        <dbReference type="Proteomes" id="UP001163739"/>
    </source>
</evidence>
<evidence type="ECO:0000313" key="3">
    <source>
        <dbReference type="EMBL" id="UZE96908.1"/>
    </source>
</evidence>
<proteinExistence type="predicted"/>
<dbReference type="SUPFAM" id="SSF52540">
    <property type="entry name" value="P-loop containing nucleoside triphosphate hydrolases"/>
    <property type="match status" value="1"/>
</dbReference>
<evidence type="ECO:0000256" key="1">
    <source>
        <dbReference type="ARBA" id="ARBA00022741"/>
    </source>
</evidence>
<organism evidence="3 4">
    <name type="scientific">Alkalimarinus alittae</name>
    <dbReference type="NCBI Taxonomy" id="2961619"/>
    <lineage>
        <taxon>Bacteria</taxon>
        <taxon>Pseudomonadati</taxon>
        <taxon>Pseudomonadota</taxon>
        <taxon>Gammaproteobacteria</taxon>
        <taxon>Alteromonadales</taxon>
        <taxon>Alteromonadaceae</taxon>
        <taxon>Alkalimarinus</taxon>
    </lineage>
</organism>
<dbReference type="CDD" id="cd00154">
    <property type="entry name" value="Rab"/>
    <property type="match status" value="1"/>
</dbReference>
<dbReference type="PANTHER" id="PTHR47977">
    <property type="entry name" value="RAS-RELATED PROTEIN RAB"/>
    <property type="match status" value="1"/>
</dbReference>
<dbReference type="InterPro" id="IPR050227">
    <property type="entry name" value="Rab"/>
</dbReference>
<dbReference type="InterPro" id="IPR005225">
    <property type="entry name" value="Small_GTP-bd"/>
</dbReference>
<dbReference type="PROSITE" id="PS51419">
    <property type="entry name" value="RAB"/>
    <property type="match status" value="1"/>
</dbReference>
<name>A0ABY6N462_9ALTE</name>
<dbReference type="InterPro" id="IPR027417">
    <property type="entry name" value="P-loop_NTPase"/>
</dbReference>
<dbReference type="SMART" id="SM00175">
    <property type="entry name" value="RAB"/>
    <property type="match status" value="1"/>
</dbReference>
<dbReference type="Proteomes" id="UP001163739">
    <property type="component" value="Chromosome"/>
</dbReference>
<dbReference type="NCBIfam" id="TIGR00231">
    <property type="entry name" value="small_GTP"/>
    <property type="match status" value="1"/>
</dbReference>
<dbReference type="EMBL" id="CP100390">
    <property type="protein sequence ID" value="UZE96908.1"/>
    <property type="molecule type" value="Genomic_DNA"/>
</dbReference>
<dbReference type="PRINTS" id="PR00449">
    <property type="entry name" value="RASTRNSFRMNG"/>
</dbReference>
<evidence type="ECO:0000256" key="2">
    <source>
        <dbReference type="ARBA" id="ARBA00023134"/>
    </source>
</evidence>
<dbReference type="SMART" id="SM00173">
    <property type="entry name" value="RAS"/>
    <property type="match status" value="1"/>
</dbReference>
<sequence length="175" mass="19349">MSKLITKKVCMVGPFAVGKTSLVRRFVESIFSDTYLTTIGVKISKKKMQVNDDQIQLMIWDIEGVDVFTELKPSYLRGAAGIFLVLDGTRPKSVDMAAELTKTLWEQLPGVPILGLLNKSDMTYEWKISESDIEGLEQLGITIIKSSAKTGYNVELAFEMMIHKMGLGSGVPEAP</sequence>
<dbReference type="Pfam" id="PF00071">
    <property type="entry name" value="Ras"/>
    <property type="match status" value="1"/>
</dbReference>